<dbReference type="OrthoDB" id="4118152at2759"/>
<sequence length="513" mass="58289">MRQIVFINYADGHHRNDNEQQRRISINASKTKQSKKKVVGSKKCLTDTQVASDQVVLFSASRKYRPATYNAMSDANGLLADRAMIFNGIQFDPYGKLAYMDIPEHRKIADYVLRSYAYRIQPLQRAIGSAKKAAEKNFAMALMSPELFYAIMAMGCADYEMRTTLMIPENPSQRVLLFKGLALQTLSFKLQNHFQDVDMAAILAIIMLMGLDISFQDVQPVMIHRRALRKLVALPQIPGMPARGAWLTHENLSSFTKSFLSEEEPAWHIDPIKDMLSSYSSDQREPLRYPSAAELATVLPSLPSGIRSLTLNGVFSMELLDIMVRVSQLTTILHKGRRRDEPLTSFEATYVVAYRAEHEFHNCIDCFRRISIQETPAGFALAQPGGFIIEHVVCLALLLLCNCEFGCMVHGPIFKTAQDALRTVIEQCQIKLGQEDCMIWAQSVGLWAAVLTTGEHGEDAEFYITRFRRGYTKHLCLEEYKDILKRFLWTELMMKVCERTFERLVIIPTASKT</sequence>
<dbReference type="VEuPathDB" id="FungiDB:PV06_05683"/>
<reference evidence="1 2" key="1">
    <citation type="submission" date="2015-01" db="EMBL/GenBank/DDBJ databases">
        <title>The Genome Sequence of Exophiala oligosperma CBS72588.</title>
        <authorList>
            <consortium name="The Broad Institute Genomics Platform"/>
            <person name="Cuomo C."/>
            <person name="de Hoog S."/>
            <person name="Gorbushina A."/>
            <person name="Stielow B."/>
            <person name="Teixiera M."/>
            <person name="Abouelleil A."/>
            <person name="Chapman S.B."/>
            <person name="Priest M."/>
            <person name="Young S.K."/>
            <person name="Wortman J."/>
            <person name="Nusbaum C."/>
            <person name="Birren B."/>
        </authorList>
    </citation>
    <scope>NUCLEOTIDE SEQUENCE [LARGE SCALE GENOMIC DNA]</scope>
    <source>
        <strain evidence="1 2">CBS 72588</strain>
    </source>
</reference>
<evidence type="ECO:0000313" key="1">
    <source>
        <dbReference type="EMBL" id="KIW42099.1"/>
    </source>
</evidence>
<dbReference type="InterPro" id="IPR021858">
    <property type="entry name" value="Fun_TF"/>
</dbReference>
<keyword evidence="2" id="KW-1185">Reference proteome</keyword>
<dbReference type="PANTHER" id="PTHR37540:SF5">
    <property type="entry name" value="TRANSCRIPTION FACTOR DOMAIN-CONTAINING PROTEIN"/>
    <property type="match status" value="1"/>
</dbReference>
<proteinExistence type="predicted"/>
<accession>A0A0D2E2V3</accession>
<dbReference type="AlphaFoldDB" id="A0A0D2E2V3"/>
<gene>
    <name evidence="1" type="ORF">PV06_05683</name>
</gene>
<dbReference type="STRING" id="215243.A0A0D2E2V3"/>
<name>A0A0D2E2V3_9EURO</name>
<organism evidence="1 2">
    <name type="scientific">Exophiala oligosperma</name>
    <dbReference type="NCBI Taxonomy" id="215243"/>
    <lineage>
        <taxon>Eukaryota</taxon>
        <taxon>Fungi</taxon>
        <taxon>Dikarya</taxon>
        <taxon>Ascomycota</taxon>
        <taxon>Pezizomycotina</taxon>
        <taxon>Eurotiomycetes</taxon>
        <taxon>Chaetothyriomycetidae</taxon>
        <taxon>Chaetothyriales</taxon>
        <taxon>Herpotrichiellaceae</taxon>
        <taxon>Exophiala</taxon>
    </lineage>
</organism>
<dbReference type="HOGENOM" id="CLU_531031_0_0_1"/>
<protein>
    <recommendedName>
        <fullName evidence="3">Transcription factor domain-containing protein</fullName>
    </recommendedName>
</protein>
<dbReference type="PANTHER" id="PTHR37540">
    <property type="entry name" value="TRANSCRIPTION FACTOR (ACR-2), PUTATIVE-RELATED-RELATED"/>
    <property type="match status" value="1"/>
</dbReference>
<dbReference type="EMBL" id="KN847336">
    <property type="protein sequence ID" value="KIW42099.1"/>
    <property type="molecule type" value="Genomic_DNA"/>
</dbReference>
<dbReference type="RefSeq" id="XP_016262315.1">
    <property type="nucleotide sequence ID" value="XM_016406711.1"/>
</dbReference>
<evidence type="ECO:0008006" key="3">
    <source>
        <dbReference type="Google" id="ProtNLM"/>
    </source>
</evidence>
<evidence type="ECO:0000313" key="2">
    <source>
        <dbReference type="Proteomes" id="UP000053342"/>
    </source>
</evidence>
<dbReference type="GeneID" id="27357757"/>
<dbReference type="Pfam" id="PF11951">
    <property type="entry name" value="Fungal_trans_2"/>
    <property type="match status" value="1"/>
</dbReference>
<dbReference type="Proteomes" id="UP000053342">
    <property type="component" value="Unassembled WGS sequence"/>
</dbReference>